<dbReference type="Gene3D" id="3.40.50.20">
    <property type="match status" value="1"/>
</dbReference>
<keyword evidence="2" id="KW-0547">Nucleotide-binding</keyword>
<proteinExistence type="predicted"/>
<accession>A0A0B6AKX1</accession>
<dbReference type="KEGG" id="bmeg:BG04_4760"/>
<dbReference type="SMART" id="SM01209">
    <property type="entry name" value="GARS_A"/>
    <property type="match status" value="1"/>
</dbReference>
<dbReference type="InterPro" id="IPR052032">
    <property type="entry name" value="ATP-dep_AA_Ligase"/>
</dbReference>
<protein>
    <submittedName>
        <fullName evidence="4">D-ala D-ala ligase family protein</fullName>
    </submittedName>
</protein>
<dbReference type="Pfam" id="PF18130">
    <property type="entry name" value="ATPgrasp_N"/>
    <property type="match status" value="1"/>
</dbReference>
<dbReference type="PROSITE" id="PS50975">
    <property type="entry name" value="ATP_GRASP"/>
    <property type="match status" value="1"/>
</dbReference>
<dbReference type="RefSeq" id="WP_034652022.1">
    <property type="nucleotide sequence ID" value="NZ_BCVB01000004.1"/>
</dbReference>
<dbReference type="Gene3D" id="3.30.470.20">
    <property type="entry name" value="ATP-grasp fold, B domain"/>
    <property type="match status" value="1"/>
</dbReference>
<dbReference type="GeneID" id="93642751"/>
<dbReference type="PANTHER" id="PTHR43585">
    <property type="entry name" value="FUMIPYRROLE BIOSYNTHESIS PROTEIN C"/>
    <property type="match status" value="1"/>
</dbReference>
<dbReference type="PANTHER" id="PTHR43585:SF2">
    <property type="entry name" value="ATP-GRASP ENZYME FSQD"/>
    <property type="match status" value="1"/>
</dbReference>
<dbReference type="GO" id="GO:0005524">
    <property type="term" value="F:ATP binding"/>
    <property type="evidence" value="ECO:0007669"/>
    <property type="project" value="UniProtKB-UniRule"/>
</dbReference>
<evidence type="ECO:0000256" key="3">
    <source>
        <dbReference type="ARBA" id="ARBA00022840"/>
    </source>
</evidence>
<evidence type="ECO:0000313" key="5">
    <source>
        <dbReference type="Proteomes" id="UP000031829"/>
    </source>
</evidence>
<dbReference type="GO" id="GO:0046872">
    <property type="term" value="F:metal ion binding"/>
    <property type="evidence" value="ECO:0007669"/>
    <property type="project" value="InterPro"/>
</dbReference>
<name>A0A0B6AKX1_PRIM2</name>
<evidence type="ECO:0000256" key="2">
    <source>
        <dbReference type="ARBA" id="ARBA00022741"/>
    </source>
</evidence>
<dbReference type="Pfam" id="PF13535">
    <property type="entry name" value="ATP-grasp_4"/>
    <property type="match status" value="1"/>
</dbReference>
<dbReference type="SUPFAM" id="SSF56059">
    <property type="entry name" value="Glutathione synthetase ATP-binding domain-like"/>
    <property type="match status" value="1"/>
</dbReference>
<evidence type="ECO:0000313" key="4">
    <source>
        <dbReference type="EMBL" id="AJI21253.1"/>
    </source>
</evidence>
<keyword evidence="1 4" id="KW-0436">Ligase</keyword>
<dbReference type="InterPro" id="IPR040570">
    <property type="entry name" value="LAL_C2"/>
</dbReference>
<gene>
    <name evidence="4" type="ORF">BG04_4760</name>
</gene>
<dbReference type="EMBL" id="CP009920">
    <property type="protein sequence ID" value="AJI21253.1"/>
    <property type="molecule type" value="Genomic_DNA"/>
</dbReference>
<sequence>MPLQNKHLAVVLQNTYLPFIFEEAEALGIKVTFFYNQEEVEPKHLKNVQNFIPIDLFHTPDKALEIIKAEHHKNPFDGIMTLYEPALEVVSQLTEELNLPGLSPFVISNCRNKQKMREVLKDNDLNTPYFKEVENTEELKNLSLPYPVVVKPSNGFSSQGVSRANNKKELIDSIEKVRRVNEEDLSKFTKNKTGMVIEQFIDGPEFAIETFSVEGEVYVLSIGYKGNSKGPFFEEGVYIAPAQLEENVWQSIAQEAARAANALGIDNGPAHIELRLDPAGKPYVIEIGARIGGSGISHYIVKESTGINYMELVFYYVLGLKPPVLKNERKRKKVVGNYIIPVQGHGIFKEIRGLEDVRRDTEVKRVIQFITKGTDILPYPHFSGYPGFILTTHESYSDCEQYYSYLDNKVKIVYKNKVNA</sequence>
<evidence type="ECO:0000256" key="1">
    <source>
        <dbReference type="ARBA" id="ARBA00022598"/>
    </source>
</evidence>
<dbReference type="InterPro" id="IPR041472">
    <property type="entry name" value="BL00235/CARNS1_N"/>
</dbReference>
<dbReference type="HOGENOM" id="CLU_029016_6_2_9"/>
<keyword evidence="3" id="KW-0067">ATP-binding</keyword>
<dbReference type="AlphaFoldDB" id="A0A0B6AKX1"/>
<reference evidence="4 5" key="1">
    <citation type="journal article" date="2015" name="Genome Announc.">
        <title>Complete genome sequences for 35 biothreat assay-relevant bacillus species.</title>
        <authorList>
            <person name="Johnson S.L."/>
            <person name="Daligault H.E."/>
            <person name="Davenport K.W."/>
            <person name="Jaissle J."/>
            <person name="Frey K.G."/>
            <person name="Ladner J.T."/>
            <person name="Broomall S.M."/>
            <person name="Bishop-Lilly K.A."/>
            <person name="Bruce D.C."/>
            <person name="Gibbons H.S."/>
            <person name="Coyne S.R."/>
            <person name="Lo C.C."/>
            <person name="Meincke L."/>
            <person name="Munk A.C."/>
            <person name="Koroleva G.I."/>
            <person name="Rosenzweig C.N."/>
            <person name="Palacios G.F."/>
            <person name="Redden C.L."/>
            <person name="Minogue T.D."/>
            <person name="Chain P.S."/>
        </authorList>
    </citation>
    <scope>NUCLEOTIDE SEQUENCE [LARGE SCALE GENOMIC DNA]</scope>
    <source>
        <strain evidence="5">ATCC 14581 / DSM 32 / JCM 2506 / NBRC 15308 / NCIMB 9376 / NCTC 10342 / NRRL B-14308 / VKM B-512</strain>
    </source>
</reference>
<dbReference type="Pfam" id="PF18603">
    <property type="entry name" value="LAL_C2"/>
    <property type="match status" value="1"/>
</dbReference>
<dbReference type="GO" id="GO:0016874">
    <property type="term" value="F:ligase activity"/>
    <property type="evidence" value="ECO:0007669"/>
    <property type="project" value="UniProtKB-KW"/>
</dbReference>
<dbReference type="InterPro" id="IPR011761">
    <property type="entry name" value="ATP-grasp"/>
</dbReference>
<organism evidence="4 5">
    <name type="scientific">Priestia megaterium (strain ATCC 14581 / DSM 32 / CCUG 1817 / JCM 2506 / NBRC 15308 / NCIMB 9376 / NCTC 10342 / NRRL B-14308 / VKM B-512 / Ford 19)</name>
    <name type="common">Bacillus megaterium</name>
    <dbReference type="NCBI Taxonomy" id="1348623"/>
    <lineage>
        <taxon>Bacteria</taxon>
        <taxon>Bacillati</taxon>
        <taxon>Bacillota</taxon>
        <taxon>Bacilli</taxon>
        <taxon>Bacillales</taxon>
        <taxon>Bacillaceae</taxon>
        <taxon>Priestia</taxon>
    </lineage>
</organism>
<dbReference type="Proteomes" id="UP000031829">
    <property type="component" value="Chromosome"/>
</dbReference>